<feature type="chain" id="PRO_5012585268" description="YHYH domain-containing protein" evidence="2">
    <location>
        <begin position="46"/>
        <end position="417"/>
    </location>
</feature>
<dbReference type="Proteomes" id="UP000218767">
    <property type="component" value="Unassembled WGS sequence"/>
</dbReference>
<proteinExistence type="predicted"/>
<evidence type="ECO:0000259" key="3">
    <source>
        <dbReference type="Pfam" id="PF14240"/>
    </source>
</evidence>
<comment type="caution">
    <text evidence="4">The sequence shown here is derived from an EMBL/GenBank/DDBJ whole genome shotgun (WGS) entry which is preliminary data.</text>
</comment>
<keyword evidence="2" id="KW-0732">Signal</keyword>
<feature type="region of interest" description="Disordered" evidence="1">
    <location>
        <begin position="398"/>
        <end position="417"/>
    </location>
</feature>
<feature type="region of interest" description="Disordered" evidence="1">
    <location>
        <begin position="328"/>
        <end position="347"/>
    </location>
</feature>
<evidence type="ECO:0000313" key="5">
    <source>
        <dbReference type="Proteomes" id="UP000218767"/>
    </source>
</evidence>
<gene>
    <name evidence="4" type="ORF">COB20_00655</name>
</gene>
<evidence type="ECO:0000256" key="1">
    <source>
        <dbReference type="SAM" id="MobiDB-lite"/>
    </source>
</evidence>
<reference evidence="5" key="1">
    <citation type="submission" date="2017-08" db="EMBL/GenBank/DDBJ databases">
        <title>A dynamic microbial community with high functional redundancy inhabits the cold, oxic subseafloor aquifer.</title>
        <authorList>
            <person name="Tully B.J."/>
            <person name="Wheat C.G."/>
            <person name="Glazer B.T."/>
            <person name="Huber J.A."/>
        </authorList>
    </citation>
    <scope>NUCLEOTIDE SEQUENCE [LARGE SCALE GENOMIC DNA]</scope>
</reference>
<evidence type="ECO:0000313" key="4">
    <source>
        <dbReference type="EMBL" id="PCI82151.1"/>
    </source>
</evidence>
<feature type="signal peptide" evidence="2">
    <location>
        <begin position="1"/>
        <end position="45"/>
    </location>
</feature>
<dbReference type="AlphaFoldDB" id="A0A2A4XIN8"/>
<name>A0A2A4XIN8_9GAMM</name>
<accession>A0A2A4XIN8</accession>
<sequence>MTTKRQATQYIFRHVLKKETLMQLLKQINLCVALVCTSLSPVALADTLDNAQAVFDFAEAAYPELLSPAAPEIQEIQGFYVRLYTDTGIYLGVQGDNVYAIGGAVGPDLVSVGKISSLITVSPTDITDLLLTNRREECSYYAENRFSNVSDIKRSTPFMGTLNMTVEGSECVLVSNSIPNHDFNDATAAFATEVSEVSAEFRIPTTPAFASSATAISLATDNAVFLNGVKLDLLAAGCFGVGDGNIGCNDIDQPWRYDPMSPLTMFGTDAHNAHPQPDGTYHYHGNPKALFDQNAMSESPVIGFAADGFPIFGSYIDENGQIRAVSSSFQLRSGSRPSGADDPGGSYDGTFVDDYEYVSGNGDLDECNGMMRNGSYGYYVTDTYPWVLACFQGTPDSSFDKAGGGTGGPPGGGPPTT</sequence>
<evidence type="ECO:0000256" key="2">
    <source>
        <dbReference type="SAM" id="SignalP"/>
    </source>
</evidence>
<feature type="domain" description="YHYH" evidence="3">
    <location>
        <begin position="200"/>
        <end position="393"/>
    </location>
</feature>
<dbReference type="InterPro" id="IPR025924">
    <property type="entry name" value="YHYH_dom"/>
</dbReference>
<dbReference type="EMBL" id="NVUL01000002">
    <property type="protein sequence ID" value="PCI82151.1"/>
    <property type="molecule type" value="Genomic_DNA"/>
</dbReference>
<organism evidence="4 5">
    <name type="scientific">SAR86 cluster bacterium</name>
    <dbReference type="NCBI Taxonomy" id="2030880"/>
    <lineage>
        <taxon>Bacteria</taxon>
        <taxon>Pseudomonadati</taxon>
        <taxon>Pseudomonadota</taxon>
        <taxon>Gammaproteobacteria</taxon>
        <taxon>SAR86 cluster</taxon>
    </lineage>
</organism>
<dbReference type="Pfam" id="PF14240">
    <property type="entry name" value="YHYH"/>
    <property type="match status" value="1"/>
</dbReference>
<protein>
    <recommendedName>
        <fullName evidence="3">YHYH domain-containing protein</fullName>
    </recommendedName>
</protein>